<dbReference type="STRING" id="1855383.SAMN05216548_108185"/>
<evidence type="ECO:0000313" key="3">
    <source>
        <dbReference type="Proteomes" id="UP000199647"/>
    </source>
</evidence>
<gene>
    <name evidence="2" type="ORF">SAMN05216548_108185</name>
</gene>
<keyword evidence="3" id="KW-1185">Reference proteome</keyword>
<keyword evidence="1" id="KW-0732">Signal</keyword>
<dbReference type="Proteomes" id="UP000199647">
    <property type="component" value="Unassembled WGS sequence"/>
</dbReference>
<reference evidence="2 3" key="1">
    <citation type="submission" date="2016-10" db="EMBL/GenBank/DDBJ databases">
        <authorList>
            <person name="de Groot N.N."/>
        </authorList>
    </citation>
    <scope>NUCLEOTIDE SEQUENCE [LARGE SCALE GENOMIC DNA]</scope>
    <source>
        <strain evidence="2 3">A52C2</strain>
    </source>
</reference>
<evidence type="ECO:0000256" key="1">
    <source>
        <dbReference type="SAM" id="SignalP"/>
    </source>
</evidence>
<dbReference type="AlphaFoldDB" id="A0A1H9JN87"/>
<dbReference type="EMBL" id="FOFG01000008">
    <property type="protein sequence ID" value="SEQ88045.1"/>
    <property type="molecule type" value="Genomic_DNA"/>
</dbReference>
<dbReference type="RefSeq" id="WP_092496947.1">
    <property type="nucleotide sequence ID" value="NZ_FOFG01000008.1"/>
</dbReference>
<evidence type="ECO:0000313" key="2">
    <source>
        <dbReference type="EMBL" id="SEQ88045.1"/>
    </source>
</evidence>
<organism evidence="2 3">
    <name type="scientific">Faunimonas pinastri</name>
    <dbReference type="NCBI Taxonomy" id="1855383"/>
    <lineage>
        <taxon>Bacteria</taxon>
        <taxon>Pseudomonadati</taxon>
        <taxon>Pseudomonadota</taxon>
        <taxon>Alphaproteobacteria</taxon>
        <taxon>Hyphomicrobiales</taxon>
        <taxon>Afifellaceae</taxon>
        <taxon>Faunimonas</taxon>
    </lineage>
</organism>
<name>A0A1H9JN87_9HYPH</name>
<dbReference type="OrthoDB" id="9860528at2"/>
<proteinExistence type="predicted"/>
<sequence>MESRLLAAFACLGLLTSPALAVPIEDRSIVAFTSEPNDLGTAKDFFRIFPKRKCQQDLLDEQHLLYFCPGHGGDVQKFFLALSYDDNTLVLSGVSLHGEHPNLDGTLKELLKILNAGHQ</sequence>
<feature type="signal peptide" evidence="1">
    <location>
        <begin position="1"/>
        <end position="21"/>
    </location>
</feature>
<feature type="chain" id="PRO_5011452024" evidence="1">
    <location>
        <begin position="22"/>
        <end position="119"/>
    </location>
</feature>
<protein>
    <submittedName>
        <fullName evidence="2">Uncharacterized protein</fullName>
    </submittedName>
</protein>
<accession>A0A1H9JN87</accession>